<dbReference type="Gene3D" id="3.90.320.10">
    <property type="match status" value="1"/>
</dbReference>
<proteinExistence type="predicted"/>
<dbReference type="Pfam" id="PF12705">
    <property type="entry name" value="PDDEXK_1"/>
    <property type="match status" value="1"/>
</dbReference>
<reference evidence="2 3" key="1">
    <citation type="journal article" date="2015" name="Nature">
        <title>rRNA introns, odd ribosomes, and small enigmatic genomes across a large radiation of phyla.</title>
        <authorList>
            <person name="Brown C.T."/>
            <person name="Hug L.A."/>
            <person name="Thomas B.C."/>
            <person name="Sharon I."/>
            <person name="Castelle C.J."/>
            <person name="Singh A."/>
            <person name="Wilkins M.J."/>
            <person name="Williams K.H."/>
            <person name="Banfield J.F."/>
        </authorList>
    </citation>
    <scope>NUCLEOTIDE SEQUENCE [LARGE SCALE GENOMIC DNA]</scope>
</reference>
<evidence type="ECO:0000313" key="2">
    <source>
        <dbReference type="EMBL" id="KKW32525.1"/>
    </source>
</evidence>
<sequence>MEKPSLYSNLYMQDKYTAVWVSHSSMSDFLECPRAYYLKNVYRDTATNKKINIMSPALALGQSVHEVLESLSVLPKQSRFNTPLIERFHEAWKKLSGKRGGFFSDSTEFKFKSRGEDMIRRVSREPGPLAKPAVKIQKDLPFYWLSEEDNIILCGKIDWLEYMPDDDTVHIIDFKTGKSVEDVQSLQLPIYHLLVHNCQNRRVTKASYWYLEQDSGMVEKELPPLEDAHKKVLTIAQKMKLARQLDHFSCPQGDGGCHACKPFELILQGQGELVGVDNFGNNVYVFDRTSRDDERNSMIL</sequence>
<dbReference type="SUPFAM" id="SSF52980">
    <property type="entry name" value="Restriction endonuclease-like"/>
    <property type="match status" value="1"/>
</dbReference>
<comment type="caution">
    <text evidence="2">The sequence shown here is derived from an EMBL/GenBank/DDBJ whole genome shotgun (WGS) entry which is preliminary data.</text>
</comment>
<dbReference type="InterPro" id="IPR011604">
    <property type="entry name" value="PDDEXK-like_dom_sf"/>
</dbReference>
<dbReference type="EMBL" id="LCRI01000021">
    <property type="protein sequence ID" value="KKW32525.1"/>
    <property type="molecule type" value="Genomic_DNA"/>
</dbReference>
<gene>
    <name evidence="2" type="ORF">UY77_C0021G0009</name>
</gene>
<name>A0A0G1XNS8_9BACT</name>
<dbReference type="InterPro" id="IPR011335">
    <property type="entry name" value="Restrct_endonuc-II-like"/>
</dbReference>
<protein>
    <recommendedName>
        <fullName evidence="1">PD-(D/E)XK endonuclease-like domain-containing protein</fullName>
    </recommendedName>
</protein>
<evidence type="ECO:0000259" key="1">
    <source>
        <dbReference type="Pfam" id="PF12705"/>
    </source>
</evidence>
<dbReference type="InterPro" id="IPR038726">
    <property type="entry name" value="PDDEXK_AddAB-type"/>
</dbReference>
<feature type="domain" description="PD-(D/E)XK endonuclease-like" evidence="1">
    <location>
        <begin position="21"/>
        <end position="260"/>
    </location>
</feature>
<evidence type="ECO:0000313" key="3">
    <source>
        <dbReference type="Proteomes" id="UP000034711"/>
    </source>
</evidence>
<dbReference type="Proteomes" id="UP000034711">
    <property type="component" value="Unassembled WGS sequence"/>
</dbReference>
<organism evidence="2 3">
    <name type="scientific">Candidatus Uhrbacteria bacterium GW2011_GWA2_53_10</name>
    <dbReference type="NCBI Taxonomy" id="1618980"/>
    <lineage>
        <taxon>Bacteria</taxon>
        <taxon>Candidatus Uhriibacteriota</taxon>
    </lineage>
</organism>
<accession>A0A0G1XNS8</accession>
<dbReference type="AlphaFoldDB" id="A0A0G1XNS8"/>